<reference evidence="1" key="1">
    <citation type="submission" date="2013-11" db="EMBL/GenBank/DDBJ databases">
        <title>The Genome Sequence of Phytophthora parasitica CHvinca01.</title>
        <authorList>
            <consortium name="The Broad Institute Genomics Platform"/>
            <person name="Russ C."/>
            <person name="Tyler B."/>
            <person name="Panabieres F."/>
            <person name="Shan W."/>
            <person name="Tripathy S."/>
            <person name="Grunwald N."/>
            <person name="Machado M."/>
            <person name="Johnson C.S."/>
            <person name="Arredondo F."/>
            <person name="Hong C."/>
            <person name="Coffey M."/>
            <person name="Young S.K."/>
            <person name="Zeng Q."/>
            <person name="Gargeya S."/>
            <person name="Fitzgerald M."/>
            <person name="Abouelleil A."/>
            <person name="Alvarado L."/>
            <person name="Chapman S.B."/>
            <person name="Gainer-Dewar J."/>
            <person name="Goldberg J."/>
            <person name="Griggs A."/>
            <person name="Gujja S."/>
            <person name="Hansen M."/>
            <person name="Howarth C."/>
            <person name="Imamovic A."/>
            <person name="Ireland A."/>
            <person name="Larimer J."/>
            <person name="McCowan C."/>
            <person name="Murphy C."/>
            <person name="Pearson M."/>
            <person name="Poon T.W."/>
            <person name="Priest M."/>
            <person name="Roberts A."/>
            <person name="Saif S."/>
            <person name="Shea T."/>
            <person name="Sykes S."/>
            <person name="Wortman J."/>
            <person name="Nusbaum C."/>
            <person name="Birren B."/>
        </authorList>
    </citation>
    <scope>NUCLEOTIDE SEQUENCE [LARGE SCALE GENOMIC DNA]</scope>
    <source>
        <strain evidence="1">CHvinca01</strain>
    </source>
</reference>
<sequence length="37" mass="4250">MSVRSSKYTLEAYDLDFQLLQVSDSLESCGLELHELE</sequence>
<dbReference type="AlphaFoldDB" id="W2JYH7"/>
<accession>W2JYH7</accession>
<protein>
    <submittedName>
        <fullName evidence="1">Uncharacterized protein</fullName>
    </submittedName>
</protein>
<name>W2JYH7_PHYNI</name>
<organism evidence="1">
    <name type="scientific">Phytophthora nicotianae</name>
    <name type="common">Potato buckeye rot agent</name>
    <name type="synonym">Phytophthora parasitica</name>
    <dbReference type="NCBI Taxonomy" id="4792"/>
    <lineage>
        <taxon>Eukaryota</taxon>
        <taxon>Sar</taxon>
        <taxon>Stramenopiles</taxon>
        <taxon>Oomycota</taxon>
        <taxon>Peronosporomycetes</taxon>
        <taxon>Peronosporales</taxon>
        <taxon>Peronosporaceae</taxon>
        <taxon>Phytophthora</taxon>
    </lineage>
</organism>
<dbReference type="Proteomes" id="UP000054423">
    <property type="component" value="Unassembled WGS sequence"/>
</dbReference>
<gene>
    <name evidence="1" type="ORF">L917_21696</name>
</gene>
<proteinExistence type="predicted"/>
<evidence type="ECO:0000313" key="1">
    <source>
        <dbReference type="EMBL" id="ETL77364.1"/>
    </source>
</evidence>
<dbReference type="EMBL" id="KI683746">
    <property type="protein sequence ID" value="ETL77364.1"/>
    <property type="molecule type" value="Genomic_DNA"/>
</dbReference>